<feature type="compositionally biased region" description="Polar residues" evidence="1">
    <location>
        <begin position="61"/>
        <end position="89"/>
    </location>
</feature>
<feature type="region of interest" description="Disordered" evidence="1">
    <location>
        <begin position="1"/>
        <end position="89"/>
    </location>
</feature>
<proteinExistence type="predicted"/>
<protein>
    <recommendedName>
        <fullName evidence="2">Retrotransposon gag domain-containing protein</fullName>
    </recommendedName>
</protein>
<feature type="domain" description="Retrotransposon gag" evidence="2">
    <location>
        <begin position="132"/>
        <end position="227"/>
    </location>
</feature>
<gene>
    <name evidence="3" type="ORF">RHSIM_Rhsim04G0074300</name>
</gene>
<feature type="compositionally biased region" description="Basic residues" evidence="1">
    <location>
        <begin position="26"/>
        <end position="36"/>
    </location>
</feature>
<dbReference type="EMBL" id="WJXA01000004">
    <property type="protein sequence ID" value="KAF7145000.1"/>
    <property type="molecule type" value="Genomic_DNA"/>
</dbReference>
<reference evidence="3" key="1">
    <citation type="submission" date="2019-11" db="EMBL/GenBank/DDBJ databases">
        <authorList>
            <person name="Liu Y."/>
            <person name="Hou J."/>
            <person name="Li T.-Q."/>
            <person name="Guan C.-H."/>
            <person name="Wu X."/>
            <person name="Wu H.-Z."/>
            <person name="Ling F."/>
            <person name="Zhang R."/>
            <person name="Shi X.-G."/>
            <person name="Ren J.-P."/>
            <person name="Chen E.-F."/>
            <person name="Sun J.-M."/>
        </authorList>
    </citation>
    <scope>NUCLEOTIDE SEQUENCE</scope>
    <source>
        <strain evidence="3">Adult_tree_wgs_1</strain>
        <tissue evidence="3">Leaves</tissue>
    </source>
</reference>
<dbReference type="PANTHER" id="PTHR33223">
    <property type="entry name" value="CCHC-TYPE DOMAIN-CONTAINING PROTEIN"/>
    <property type="match status" value="1"/>
</dbReference>
<dbReference type="AlphaFoldDB" id="A0A834HBD2"/>
<dbReference type="PANTHER" id="PTHR33223:SF6">
    <property type="entry name" value="CCHC-TYPE DOMAIN-CONTAINING PROTEIN"/>
    <property type="match status" value="1"/>
</dbReference>
<dbReference type="InterPro" id="IPR005162">
    <property type="entry name" value="Retrotrans_gag_dom"/>
</dbReference>
<keyword evidence="4" id="KW-1185">Reference proteome</keyword>
<feature type="region of interest" description="Disordered" evidence="1">
    <location>
        <begin position="299"/>
        <end position="334"/>
    </location>
</feature>
<accession>A0A834HBD2</accession>
<evidence type="ECO:0000313" key="4">
    <source>
        <dbReference type="Proteomes" id="UP000626092"/>
    </source>
</evidence>
<name>A0A834HBD2_RHOSS</name>
<evidence type="ECO:0000313" key="3">
    <source>
        <dbReference type="EMBL" id="KAF7145000.1"/>
    </source>
</evidence>
<comment type="caution">
    <text evidence="3">The sequence shown here is derived from an EMBL/GenBank/DDBJ whole genome shotgun (WGS) entry which is preliminary data.</text>
</comment>
<evidence type="ECO:0000256" key="1">
    <source>
        <dbReference type="SAM" id="MobiDB-lite"/>
    </source>
</evidence>
<dbReference type="OrthoDB" id="686606at2759"/>
<dbReference type="Pfam" id="PF03732">
    <property type="entry name" value="Retrotrans_gag"/>
    <property type="match status" value="1"/>
</dbReference>
<evidence type="ECO:0000259" key="2">
    <source>
        <dbReference type="Pfam" id="PF03732"/>
    </source>
</evidence>
<organism evidence="3 4">
    <name type="scientific">Rhododendron simsii</name>
    <name type="common">Sims's rhododendron</name>
    <dbReference type="NCBI Taxonomy" id="118357"/>
    <lineage>
        <taxon>Eukaryota</taxon>
        <taxon>Viridiplantae</taxon>
        <taxon>Streptophyta</taxon>
        <taxon>Embryophyta</taxon>
        <taxon>Tracheophyta</taxon>
        <taxon>Spermatophyta</taxon>
        <taxon>Magnoliopsida</taxon>
        <taxon>eudicotyledons</taxon>
        <taxon>Gunneridae</taxon>
        <taxon>Pentapetalae</taxon>
        <taxon>asterids</taxon>
        <taxon>Ericales</taxon>
        <taxon>Ericaceae</taxon>
        <taxon>Ericoideae</taxon>
        <taxon>Rhodoreae</taxon>
        <taxon>Rhododendron</taxon>
    </lineage>
</organism>
<feature type="compositionally biased region" description="Acidic residues" evidence="1">
    <location>
        <begin position="44"/>
        <end position="60"/>
    </location>
</feature>
<sequence>MTRPTKHRFRSPELSPTSSASETPKHNHHRKIHKLPRSPPYEPDPSDEENEEEDEEEEELTSVTSPNDQFTPSLAPNSPNSPKPITQTDSYVNIAPFPVFRGNPSECPAAHLTRFSKVCRANNVSSVEAMMKIFPVTLEDEAALWYDLNVEPYPSLTWEEIKSLFSDAYRVPDYDKRLRFELVNLNQARGESVRSYFLRLQWILNQWPGHGIPDPLVKGIFVDGLRRDFKDWIVPQKPGSLGDALRLAFTWEQVRIIRSGDGEDVAKCGFCDGGHEESECEVRGRMREWWIRREGEKVEIGSGSGGGETEELASAGDSRREGKVVEEEEEGEEGVVVYGRKKSGCKCSKHQCGKKRFERNKSVVTKNSSNLG</sequence>
<dbReference type="Proteomes" id="UP000626092">
    <property type="component" value="Unassembled WGS sequence"/>
</dbReference>